<dbReference type="EMBL" id="KZ084101">
    <property type="protein sequence ID" value="OSD03289.1"/>
    <property type="molecule type" value="Genomic_DNA"/>
</dbReference>
<gene>
    <name evidence="2" type="ORF">PYCCODRAFT_1477152</name>
</gene>
<name>A0A1Y2IQ88_TRAC3</name>
<dbReference type="InterPro" id="IPR008929">
    <property type="entry name" value="Chondroitin_lyas"/>
</dbReference>
<dbReference type="SUPFAM" id="SSF48230">
    <property type="entry name" value="Chondroitin AC/alginate lyase"/>
    <property type="match status" value="1"/>
</dbReference>
<sequence>MASNNNYAYNATYNHSNASNIHTPYGSGDPYYNEATGFITPNPVKKGTSKWVKIGIPVALVVVAAAVVGIVLGVRAHNKSSSSASASGSSAQGAAGGAANAQNDIGIYPTATDSLYLLPIYPSTTNTALFTSPTFNPSAKSSLAWPADPFQPANPAPTSVRPDRPRLIAPSYKWQALPDMIKNDPYLKQWNDTIFGNATAYYDLPVVKYFMDGDSGILDNAREIKMRVKAFAYVYRMTNDTKWVDRAYKELQNAVSDSFGPSGDLKWNPTHFLDTAEFTAAFGYAYDWLYDVWTDDQKTQIRNNMIFYGLNRGLIAYNNSDNLYTGWWTNNTQGNWNCVCNGGLTVGALAILGDDTSGAAEQLLGMTIDNAKNNCAQAVTTDGSWTETANYWYFGTTGHAEMASSLMTATGSDYDLLTVNPDFWKTGLFHMYITGPGSLFSWGDHGPNKFSTTANAMFLYGDYFKHPEYVLFQRDQHDAPEPWSMFWYNPTVQGAFWDGMPLDHFFTDQLDQWASMRSSWTDENALYVAMKFGKNQGHQTHNDLDVGDFVLDALGTRWAGELGSGDYRSENYFSNDTQESERWLYYRKRSEGQNTVLFNAQNQLVTALPQILQNLTTGESQGSSTVMDVPSDSTALFTGDLTSADDSYGVTSWKRGIRLLNGRKQVLLQDDINTSTSVMWRMHTNATVNVDGTSATLTIGDKKLQMTILNPPSGVEMTTAAAVRLSTDPPLIDGQVDQPNPGVTVVEINLPAGQYSLQVLFNPQWDGMSASDFVTPPSVPIDSWTLTSHNSN</sequence>
<dbReference type="STRING" id="1353009.A0A1Y2IQ88"/>
<evidence type="ECO:0000313" key="3">
    <source>
        <dbReference type="Proteomes" id="UP000193067"/>
    </source>
</evidence>
<evidence type="ECO:0000256" key="1">
    <source>
        <dbReference type="SAM" id="Phobius"/>
    </source>
</evidence>
<organism evidence="2 3">
    <name type="scientific">Trametes coccinea (strain BRFM310)</name>
    <name type="common">Pycnoporus coccineus</name>
    <dbReference type="NCBI Taxonomy" id="1353009"/>
    <lineage>
        <taxon>Eukaryota</taxon>
        <taxon>Fungi</taxon>
        <taxon>Dikarya</taxon>
        <taxon>Basidiomycota</taxon>
        <taxon>Agaricomycotina</taxon>
        <taxon>Agaricomycetes</taxon>
        <taxon>Polyporales</taxon>
        <taxon>Polyporaceae</taxon>
        <taxon>Trametes</taxon>
    </lineage>
</organism>
<reference evidence="2 3" key="1">
    <citation type="journal article" date="2015" name="Biotechnol. Biofuels">
        <title>Enhanced degradation of softwood versus hardwood by the white-rot fungus Pycnoporus coccineus.</title>
        <authorList>
            <person name="Couturier M."/>
            <person name="Navarro D."/>
            <person name="Chevret D."/>
            <person name="Henrissat B."/>
            <person name="Piumi F."/>
            <person name="Ruiz-Duenas F.J."/>
            <person name="Martinez A.T."/>
            <person name="Grigoriev I.V."/>
            <person name="Riley R."/>
            <person name="Lipzen A."/>
            <person name="Berrin J.G."/>
            <person name="Master E.R."/>
            <person name="Rosso M.N."/>
        </authorList>
    </citation>
    <scope>NUCLEOTIDE SEQUENCE [LARGE SCALE GENOMIC DNA]</scope>
    <source>
        <strain evidence="2 3">BRFM310</strain>
    </source>
</reference>
<dbReference type="Gene3D" id="1.50.10.100">
    <property type="entry name" value="Chondroitin AC/alginate lyase"/>
    <property type="match status" value="1"/>
</dbReference>
<dbReference type="Proteomes" id="UP000193067">
    <property type="component" value="Unassembled WGS sequence"/>
</dbReference>
<dbReference type="OrthoDB" id="3476529at2759"/>
<keyword evidence="1" id="KW-0812">Transmembrane</keyword>
<evidence type="ECO:0008006" key="4">
    <source>
        <dbReference type="Google" id="ProtNLM"/>
    </source>
</evidence>
<protein>
    <recommendedName>
        <fullName evidence="4">Heparinase II/III family protein</fullName>
    </recommendedName>
</protein>
<dbReference type="AlphaFoldDB" id="A0A1Y2IQ88"/>
<dbReference type="PANTHER" id="PTHR38045:SF1">
    <property type="entry name" value="HEPARINASE II_III-LIKE PROTEIN"/>
    <property type="match status" value="1"/>
</dbReference>
<accession>A0A1Y2IQ88</accession>
<keyword evidence="1" id="KW-1133">Transmembrane helix</keyword>
<keyword evidence="3" id="KW-1185">Reference proteome</keyword>
<evidence type="ECO:0000313" key="2">
    <source>
        <dbReference type="EMBL" id="OSD03289.1"/>
    </source>
</evidence>
<dbReference type="Gene3D" id="2.70.98.70">
    <property type="match status" value="1"/>
</dbReference>
<dbReference type="PANTHER" id="PTHR38045">
    <property type="entry name" value="CHROMOSOME 1, WHOLE GENOME SHOTGUN SEQUENCE"/>
    <property type="match status" value="1"/>
</dbReference>
<proteinExistence type="predicted"/>
<feature type="transmembrane region" description="Helical" evidence="1">
    <location>
        <begin position="54"/>
        <end position="74"/>
    </location>
</feature>
<keyword evidence="1" id="KW-0472">Membrane</keyword>